<dbReference type="PANTHER" id="PTHR24198:SF165">
    <property type="entry name" value="ANKYRIN REPEAT-CONTAINING PROTEIN-RELATED"/>
    <property type="match status" value="1"/>
</dbReference>
<dbReference type="InterPro" id="IPR002110">
    <property type="entry name" value="Ankyrin_rpt"/>
</dbReference>
<feature type="repeat" description="ANK" evidence="3">
    <location>
        <begin position="295"/>
        <end position="327"/>
    </location>
</feature>
<dbReference type="SUPFAM" id="SSF48403">
    <property type="entry name" value="Ankyrin repeat"/>
    <property type="match status" value="2"/>
</dbReference>
<feature type="domain" description="Mab-21-like nucleotidyltransferase" evidence="4">
    <location>
        <begin position="549"/>
        <end position="711"/>
    </location>
</feature>
<dbReference type="Gene3D" id="3.30.460.90">
    <property type="match status" value="1"/>
</dbReference>
<dbReference type="Pfam" id="PF13637">
    <property type="entry name" value="Ank_4"/>
    <property type="match status" value="1"/>
</dbReference>
<dbReference type="Gene3D" id="1.25.40.20">
    <property type="entry name" value="Ankyrin repeat-containing domain"/>
    <property type="match status" value="3"/>
</dbReference>
<keyword evidence="6" id="KW-1185">Reference proteome</keyword>
<feature type="repeat" description="ANK" evidence="3">
    <location>
        <begin position="136"/>
        <end position="176"/>
    </location>
</feature>
<dbReference type="InterPro" id="IPR046903">
    <property type="entry name" value="Mab-21-like_nuc_Trfase"/>
</dbReference>
<evidence type="ECO:0000259" key="4">
    <source>
        <dbReference type="Pfam" id="PF03281"/>
    </source>
</evidence>
<organism evidence="5 6">
    <name type="scientific">Porites lobata</name>
    <dbReference type="NCBI Taxonomy" id="104759"/>
    <lineage>
        <taxon>Eukaryota</taxon>
        <taxon>Metazoa</taxon>
        <taxon>Cnidaria</taxon>
        <taxon>Anthozoa</taxon>
        <taxon>Hexacorallia</taxon>
        <taxon>Scleractinia</taxon>
        <taxon>Fungiina</taxon>
        <taxon>Poritidae</taxon>
        <taxon>Porites</taxon>
    </lineage>
</organism>
<evidence type="ECO:0000313" key="5">
    <source>
        <dbReference type="EMBL" id="CAH3129811.1"/>
    </source>
</evidence>
<dbReference type="Pfam" id="PF12796">
    <property type="entry name" value="Ank_2"/>
    <property type="match status" value="3"/>
</dbReference>
<gene>
    <name evidence="5" type="ORF">PLOB_00034293</name>
</gene>
<sequence>MAWADELLCAVHFGNHDEALHLLQQGYPPDGKSNVTISPLHVAVENNDLQMCKLLLDYNADINWCESDGQSPLFTSAGSEISYEIFDFLLMSGGKVDICDMFGRTPLHYIVSYGEVDKVKRLLQVPGILVNATDHESFSSLHHAITAIDIDTEFDDLKSIINLLLDAGADPNLQDDRGFTALHLAVMHELYFVELTKLLLSSCKNIDFTVKSLHGDNFLHLLFNKPLYEEAAVQLLEDLLWGKIVSESVFPLLLNMQNAGGLTPFCLYMSNPFEEEKMFKKLLSLGADVMIGDNIGQTPLMMACFLNNPDYAAALIDHGANVNSQDIFGQSTVYMARSIETVSLLLQHGGDLQTVDRFGRSCLCQNLLVSDLDCVEYLIHNGGNVNQQDKYGSSPLHYAAYADDGDLIKLLLEHKADLCLQDEEGHTAKDVARIHNCKYALQVFQDDENMEPPIGCPSARDQLWCGVYELRHPKETSDTNAQKKLKVSRDVLGGCEGLLKEKSMLLSTHHEENARVCKGVLSLMETVSKRMGEVEELFTTSLLSAGSIAEGTKTGKPDEFDFLFCLTKFTDSCDVMEGEISKTSGLVKARSKMKPPLKAFSQFFDDSGFLLTQNVRLAFNQLLSTVIREKATWESSNFVLNGISDGSEDTERPAFTLQVLWMSCCHKYLHVSVDIVPAIYPSSWWPKHILNPIALPLMTETIKKEGCLLLVLSQEERGPGEDSEFNLRISCVPAERCVTAKLPQEVKNAYVLAKALIKDDVCPVVNFTGDGVTTKDHAVHPSSTIKSYMLKNCLFHVLSGDSSLTRGCPGETPCERNYTKFTVNLTMKIFQKLQQLAVQEKMLPVYFFPNQNILNYEDSVVYNNDPEEIENETHQLATEIGVFCSLILDCLTASL</sequence>
<dbReference type="SMART" id="SM00248">
    <property type="entry name" value="ANK"/>
    <property type="match status" value="9"/>
</dbReference>
<keyword evidence="2 3" id="KW-0040">ANK repeat</keyword>
<comment type="caution">
    <text evidence="5">The sequence shown here is derived from an EMBL/GenBank/DDBJ whole genome shotgun (WGS) entry which is preliminary data.</text>
</comment>
<accession>A0ABN8P2B2</accession>
<dbReference type="PANTHER" id="PTHR24198">
    <property type="entry name" value="ANKYRIN REPEAT AND PROTEIN KINASE DOMAIN-CONTAINING PROTEIN"/>
    <property type="match status" value="1"/>
</dbReference>
<reference evidence="5 6" key="1">
    <citation type="submission" date="2022-05" db="EMBL/GenBank/DDBJ databases">
        <authorList>
            <consortium name="Genoscope - CEA"/>
            <person name="William W."/>
        </authorList>
    </citation>
    <scope>NUCLEOTIDE SEQUENCE [LARGE SCALE GENOMIC DNA]</scope>
</reference>
<dbReference type="InterPro" id="IPR036770">
    <property type="entry name" value="Ankyrin_rpt-contain_sf"/>
</dbReference>
<feature type="repeat" description="ANK" evidence="3">
    <location>
        <begin position="35"/>
        <end position="67"/>
    </location>
</feature>
<dbReference type="PROSITE" id="PS50088">
    <property type="entry name" value="ANK_REPEAT"/>
    <property type="match status" value="5"/>
</dbReference>
<dbReference type="SMART" id="SM01265">
    <property type="entry name" value="Mab-21"/>
    <property type="match status" value="1"/>
</dbReference>
<evidence type="ECO:0000256" key="2">
    <source>
        <dbReference type="ARBA" id="ARBA00023043"/>
    </source>
</evidence>
<name>A0ABN8P2B2_9CNID</name>
<dbReference type="InterPro" id="IPR024810">
    <property type="entry name" value="MAB21L/cGLR"/>
</dbReference>
<evidence type="ECO:0000256" key="1">
    <source>
        <dbReference type="ARBA" id="ARBA00022737"/>
    </source>
</evidence>
<dbReference type="PROSITE" id="PS50297">
    <property type="entry name" value="ANK_REP_REGION"/>
    <property type="match status" value="4"/>
</dbReference>
<dbReference type="Pfam" id="PF03281">
    <property type="entry name" value="Mab-21"/>
    <property type="match status" value="1"/>
</dbReference>
<evidence type="ECO:0000313" key="6">
    <source>
        <dbReference type="Proteomes" id="UP001159405"/>
    </source>
</evidence>
<protein>
    <recommendedName>
        <fullName evidence="4">Mab-21-like nucleotidyltransferase domain-containing protein</fullName>
    </recommendedName>
</protein>
<feature type="repeat" description="ANK" evidence="3">
    <location>
        <begin position="102"/>
        <end position="135"/>
    </location>
</feature>
<dbReference type="Gene3D" id="1.10.1410.40">
    <property type="match status" value="1"/>
</dbReference>
<keyword evidence="1" id="KW-0677">Repeat</keyword>
<feature type="repeat" description="ANK" evidence="3">
    <location>
        <begin position="391"/>
        <end position="423"/>
    </location>
</feature>
<dbReference type="Pfam" id="PF00023">
    <property type="entry name" value="Ank"/>
    <property type="match status" value="1"/>
</dbReference>
<dbReference type="Proteomes" id="UP001159405">
    <property type="component" value="Unassembled WGS sequence"/>
</dbReference>
<evidence type="ECO:0000256" key="3">
    <source>
        <dbReference type="PROSITE-ProRule" id="PRU00023"/>
    </source>
</evidence>
<dbReference type="EMBL" id="CALNXK010000047">
    <property type="protein sequence ID" value="CAH3129811.1"/>
    <property type="molecule type" value="Genomic_DNA"/>
</dbReference>
<dbReference type="PRINTS" id="PR01415">
    <property type="entry name" value="ANKYRIN"/>
</dbReference>
<proteinExistence type="predicted"/>